<dbReference type="InterPro" id="IPR001214">
    <property type="entry name" value="SET_dom"/>
</dbReference>
<gene>
    <name evidence="2 4" type="ORF">BDZ99DRAFT_501378</name>
</gene>
<dbReference type="InterPro" id="IPR046341">
    <property type="entry name" value="SET_dom_sf"/>
</dbReference>
<dbReference type="CDD" id="cd20071">
    <property type="entry name" value="SET_SMYD"/>
    <property type="match status" value="1"/>
</dbReference>
<dbReference type="SUPFAM" id="SSF82199">
    <property type="entry name" value="SET domain"/>
    <property type="match status" value="1"/>
</dbReference>
<dbReference type="PROSITE" id="PS50280">
    <property type="entry name" value="SET"/>
    <property type="match status" value="1"/>
</dbReference>
<accession>A0A6A6YD91</accession>
<dbReference type="InterPro" id="IPR053185">
    <property type="entry name" value="SET_domain_protein"/>
</dbReference>
<organism evidence="2">
    <name type="scientific">Mytilinidion resinicola</name>
    <dbReference type="NCBI Taxonomy" id="574789"/>
    <lineage>
        <taxon>Eukaryota</taxon>
        <taxon>Fungi</taxon>
        <taxon>Dikarya</taxon>
        <taxon>Ascomycota</taxon>
        <taxon>Pezizomycotina</taxon>
        <taxon>Dothideomycetes</taxon>
        <taxon>Pleosporomycetidae</taxon>
        <taxon>Mytilinidiales</taxon>
        <taxon>Mytilinidiaceae</taxon>
        <taxon>Mytilinidion</taxon>
    </lineage>
</organism>
<dbReference type="Pfam" id="PF00856">
    <property type="entry name" value="SET"/>
    <property type="match status" value="1"/>
</dbReference>
<reference evidence="2 4" key="1">
    <citation type="journal article" date="2020" name="Stud. Mycol.">
        <title>101 Dothideomycetes genomes: a test case for predicting lifestyles and emergence of pathogens.</title>
        <authorList>
            <person name="Haridas S."/>
            <person name="Albert R."/>
            <person name="Binder M."/>
            <person name="Bloem J."/>
            <person name="Labutti K."/>
            <person name="Salamov A."/>
            <person name="Andreopoulos B."/>
            <person name="Baker S."/>
            <person name="Barry K."/>
            <person name="Bills G."/>
            <person name="Bluhm B."/>
            <person name="Cannon C."/>
            <person name="Castanera R."/>
            <person name="Culley D."/>
            <person name="Daum C."/>
            <person name="Ezra D."/>
            <person name="Gonzalez J."/>
            <person name="Henrissat B."/>
            <person name="Kuo A."/>
            <person name="Liang C."/>
            <person name="Lipzen A."/>
            <person name="Lutzoni F."/>
            <person name="Magnuson J."/>
            <person name="Mondo S."/>
            <person name="Nolan M."/>
            <person name="Ohm R."/>
            <person name="Pangilinan J."/>
            <person name="Park H.-J."/>
            <person name="Ramirez L."/>
            <person name="Alfaro M."/>
            <person name="Sun H."/>
            <person name="Tritt A."/>
            <person name="Yoshinaga Y."/>
            <person name="Zwiers L.-H."/>
            <person name="Turgeon B."/>
            <person name="Goodwin S."/>
            <person name="Spatafora J."/>
            <person name="Crous P."/>
            <person name="Grigoriev I."/>
        </authorList>
    </citation>
    <scope>NUCLEOTIDE SEQUENCE</scope>
    <source>
        <strain evidence="2 4">CBS 304.34</strain>
    </source>
</reference>
<dbReference type="Gene3D" id="2.170.270.10">
    <property type="entry name" value="SET domain"/>
    <property type="match status" value="1"/>
</dbReference>
<reference evidence="4" key="2">
    <citation type="submission" date="2020-04" db="EMBL/GenBank/DDBJ databases">
        <authorList>
            <consortium name="NCBI Genome Project"/>
        </authorList>
    </citation>
    <scope>NUCLEOTIDE SEQUENCE</scope>
    <source>
        <strain evidence="4">CBS 304.34</strain>
    </source>
</reference>
<evidence type="ECO:0000313" key="2">
    <source>
        <dbReference type="EMBL" id="KAF2806569.1"/>
    </source>
</evidence>
<evidence type="ECO:0000313" key="3">
    <source>
        <dbReference type="Proteomes" id="UP000504636"/>
    </source>
</evidence>
<reference evidence="4" key="3">
    <citation type="submission" date="2025-04" db="UniProtKB">
        <authorList>
            <consortium name="RefSeq"/>
        </authorList>
    </citation>
    <scope>IDENTIFICATION</scope>
    <source>
        <strain evidence="4">CBS 304.34</strain>
    </source>
</reference>
<sequence length="367" mass="41621">MAGRKRYRVEAIPNKGRGVRADVEEIKPGTEIMLETPLFSIPVTVHPNDWDSDAQEAWFDSERSGNTSTIANAVHAFPPADRALFDSLYAGDDPDLTAYDTDVARVERNYFSLPTPDYTAIRIVVFRETCFINHSCRPNAAVVQGGWEAAAPDNRVIALTKIRKHDEITIDYCTNAQTYTTAHDRAQQFRNGPYKFTCDCVSCNANRRESDRNRAEMLLRRKQLALAEPANGEVPKMAVPMAPRKVTGALEWPPTVPFAYDKPLKEEAGKKMKNRDCEKRMWLAERQCELLVAEGILDVRLAEAYHVLAKAYVRNENFQKALAACGNGIAILTATYGRRMHGRDLDEMDETLREVCRLMREKSKWFE</sequence>
<evidence type="ECO:0000313" key="4">
    <source>
        <dbReference type="RefSeq" id="XP_033573533.1"/>
    </source>
</evidence>
<keyword evidence="3" id="KW-1185">Reference proteome</keyword>
<dbReference type="PANTHER" id="PTHR47332">
    <property type="entry name" value="SET DOMAIN-CONTAINING PROTEIN 5"/>
    <property type="match status" value="1"/>
</dbReference>
<dbReference type="RefSeq" id="XP_033573533.1">
    <property type="nucleotide sequence ID" value="XM_033723807.1"/>
</dbReference>
<feature type="domain" description="SET" evidence="1">
    <location>
        <begin position="5"/>
        <end position="173"/>
    </location>
</feature>
<evidence type="ECO:0000259" key="1">
    <source>
        <dbReference type="PROSITE" id="PS50280"/>
    </source>
</evidence>
<dbReference type="OrthoDB" id="265717at2759"/>
<dbReference type="PANTHER" id="PTHR47332:SF4">
    <property type="entry name" value="SET DOMAIN-CONTAINING PROTEIN 5"/>
    <property type="match status" value="1"/>
</dbReference>
<proteinExistence type="predicted"/>
<dbReference type="GeneID" id="54464700"/>
<name>A0A6A6YD91_9PEZI</name>
<dbReference type="SMART" id="SM00317">
    <property type="entry name" value="SET"/>
    <property type="match status" value="1"/>
</dbReference>
<dbReference type="Proteomes" id="UP000504636">
    <property type="component" value="Unplaced"/>
</dbReference>
<dbReference type="EMBL" id="MU003707">
    <property type="protein sequence ID" value="KAF2806569.1"/>
    <property type="molecule type" value="Genomic_DNA"/>
</dbReference>
<protein>
    <submittedName>
        <fullName evidence="2 4">SET domain-containing protein</fullName>
    </submittedName>
</protein>
<dbReference type="AlphaFoldDB" id="A0A6A6YD91"/>